<dbReference type="Gene3D" id="1.20.1600.10">
    <property type="entry name" value="Outer membrane efflux proteins (OEP)"/>
    <property type="match status" value="1"/>
</dbReference>
<evidence type="ECO:0000256" key="5">
    <source>
        <dbReference type="ARBA" id="ARBA00022692"/>
    </source>
</evidence>
<dbReference type="InterPro" id="IPR003423">
    <property type="entry name" value="OMP_efflux"/>
</dbReference>
<keyword evidence="11" id="KW-1185">Reference proteome</keyword>
<dbReference type="GO" id="GO:0009279">
    <property type="term" value="C:cell outer membrane"/>
    <property type="evidence" value="ECO:0007669"/>
    <property type="project" value="UniProtKB-SubCell"/>
</dbReference>
<comment type="subcellular location">
    <subcellularLocation>
        <location evidence="1">Cell outer membrane</location>
    </subcellularLocation>
</comment>
<evidence type="ECO:0000256" key="3">
    <source>
        <dbReference type="ARBA" id="ARBA00022448"/>
    </source>
</evidence>
<dbReference type="Pfam" id="PF02321">
    <property type="entry name" value="OEP"/>
    <property type="match status" value="2"/>
</dbReference>
<dbReference type="RefSeq" id="WP_343333631.1">
    <property type="nucleotide sequence ID" value="NZ_JAPOHD010000027.1"/>
</dbReference>
<feature type="signal peptide" evidence="9">
    <location>
        <begin position="1"/>
        <end position="24"/>
    </location>
</feature>
<evidence type="ECO:0000256" key="7">
    <source>
        <dbReference type="ARBA" id="ARBA00023237"/>
    </source>
</evidence>
<accession>A0A9X3F6R7</accession>
<evidence type="ECO:0000313" key="10">
    <source>
        <dbReference type="EMBL" id="MCY1721300.1"/>
    </source>
</evidence>
<dbReference type="EMBL" id="JAPOHD010000027">
    <property type="protein sequence ID" value="MCY1721300.1"/>
    <property type="molecule type" value="Genomic_DNA"/>
</dbReference>
<proteinExistence type="inferred from homology"/>
<keyword evidence="6" id="KW-0472">Membrane</keyword>
<evidence type="ECO:0000256" key="4">
    <source>
        <dbReference type="ARBA" id="ARBA00022452"/>
    </source>
</evidence>
<dbReference type="PANTHER" id="PTHR30026">
    <property type="entry name" value="OUTER MEMBRANE PROTEIN TOLC"/>
    <property type="match status" value="1"/>
</dbReference>
<keyword evidence="4" id="KW-1134">Transmembrane beta strand</keyword>
<comment type="similarity">
    <text evidence="2">Belongs to the outer membrane factor (OMF) (TC 1.B.17) family.</text>
</comment>
<keyword evidence="7" id="KW-0998">Cell outer membrane</keyword>
<keyword evidence="3" id="KW-0813">Transport</keyword>
<evidence type="ECO:0000256" key="6">
    <source>
        <dbReference type="ARBA" id="ARBA00023136"/>
    </source>
</evidence>
<evidence type="ECO:0000256" key="8">
    <source>
        <dbReference type="SAM" id="Coils"/>
    </source>
</evidence>
<evidence type="ECO:0000256" key="1">
    <source>
        <dbReference type="ARBA" id="ARBA00004442"/>
    </source>
</evidence>
<gene>
    <name evidence="10" type="ORF">OU798_13155</name>
</gene>
<sequence length="502" mass="56202">MIEKQTIKALFLLMLCPFFGAAQQQTQLLSFEDALHIMTEQNPALLRVKQEIKQKEYEVKAKRGMHLPQVSVSAQAISMSDALHVDLTEVRDAITPVYSALGNYGVFSGVPNPGNPGTVLPDDVSTAVVRQQLLDAEQTIMAGEWDKMIQEKNFAAVTANVMWPIYAGGKIRGANDAADVEVKMSQEELRNTEGALLTELVSRYYGLALAVQVRELRQQILEGMENHYSDAQKLFDNGMIAKVELLHATVSRNEAERELKMAERNIEIIQAGLAATLASDSLTQVVPVSNLFMNKELTDLSYWIQKAKINNPQLKQIEGKRELVEIKHGIEKKEYLPTIAMMGTYNMVDKNLSPYMPNWLVGVGMKWTVFNGMARKNDIKASETMQNQVDFAEQKAHNDLEAYLTKLYQELQMQIEQRTELETTLDLSEEYLRSTQTAFNEGLATSTAVVDAFTKVAQVKTLSLKVLYEYDVALACFMQTAGAPEEYIDFCSGENVITGSIK</sequence>
<protein>
    <submittedName>
        <fullName evidence="10">TolC family protein</fullName>
    </submittedName>
</protein>
<evidence type="ECO:0000256" key="2">
    <source>
        <dbReference type="ARBA" id="ARBA00007613"/>
    </source>
</evidence>
<organism evidence="10 11">
    <name type="scientific">Draconibacterium aestuarii</name>
    <dbReference type="NCBI Taxonomy" id="2998507"/>
    <lineage>
        <taxon>Bacteria</taxon>
        <taxon>Pseudomonadati</taxon>
        <taxon>Bacteroidota</taxon>
        <taxon>Bacteroidia</taxon>
        <taxon>Marinilabiliales</taxon>
        <taxon>Prolixibacteraceae</taxon>
        <taxon>Draconibacterium</taxon>
    </lineage>
</organism>
<keyword evidence="8" id="KW-0175">Coiled coil</keyword>
<dbReference type="PANTHER" id="PTHR30026:SF5">
    <property type="entry name" value="ABC-TYPE EFFLUX SYSTEM SECRETIN COMPONENT"/>
    <property type="match status" value="1"/>
</dbReference>
<name>A0A9X3F6R7_9BACT</name>
<comment type="caution">
    <text evidence="10">The sequence shown here is derived from an EMBL/GenBank/DDBJ whole genome shotgun (WGS) entry which is preliminary data.</text>
</comment>
<dbReference type="GO" id="GO:0015562">
    <property type="term" value="F:efflux transmembrane transporter activity"/>
    <property type="evidence" value="ECO:0007669"/>
    <property type="project" value="InterPro"/>
</dbReference>
<dbReference type="Proteomes" id="UP001145087">
    <property type="component" value="Unassembled WGS sequence"/>
</dbReference>
<dbReference type="GO" id="GO:0015288">
    <property type="term" value="F:porin activity"/>
    <property type="evidence" value="ECO:0007669"/>
    <property type="project" value="TreeGrafter"/>
</dbReference>
<evidence type="ECO:0000313" key="11">
    <source>
        <dbReference type="Proteomes" id="UP001145087"/>
    </source>
</evidence>
<keyword evidence="9" id="KW-0732">Signal</keyword>
<dbReference type="InterPro" id="IPR051906">
    <property type="entry name" value="TolC-like"/>
</dbReference>
<dbReference type="AlphaFoldDB" id="A0A9X3F6R7"/>
<dbReference type="SUPFAM" id="SSF56954">
    <property type="entry name" value="Outer membrane efflux proteins (OEP)"/>
    <property type="match status" value="1"/>
</dbReference>
<reference evidence="10" key="1">
    <citation type="submission" date="2022-11" db="EMBL/GenBank/DDBJ databases">
        <title>Marilongibacter aestuarii gen. nov., sp. nov., isolated from tidal flat sediment.</title>
        <authorList>
            <person name="Jiayan W."/>
        </authorList>
    </citation>
    <scope>NUCLEOTIDE SEQUENCE</scope>
    <source>
        <strain evidence="10">Z1-6</strain>
    </source>
</reference>
<feature type="chain" id="PRO_5040792215" evidence="9">
    <location>
        <begin position="25"/>
        <end position="502"/>
    </location>
</feature>
<evidence type="ECO:0000256" key="9">
    <source>
        <dbReference type="SAM" id="SignalP"/>
    </source>
</evidence>
<keyword evidence="5" id="KW-0812">Transmembrane</keyword>
<feature type="coiled-coil region" evidence="8">
    <location>
        <begin position="245"/>
        <end position="272"/>
    </location>
</feature>
<dbReference type="GO" id="GO:1990281">
    <property type="term" value="C:efflux pump complex"/>
    <property type="evidence" value="ECO:0007669"/>
    <property type="project" value="TreeGrafter"/>
</dbReference>